<dbReference type="EMBL" id="JASPKZ010010698">
    <property type="protein sequence ID" value="KAJ9573474.1"/>
    <property type="molecule type" value="Genomic_DNA"/>
</dbReference>
<protein>
    <submittedName>
        <fullName evidence="1">Uncharacterized protein</fullName>
    </submittedName>
</protein>
<feature type="non-terminal residue" evidence="1">
    <location>
        <position position="110"/>
    </location>
</feature>
<organism evidence="1 2">
    <name type="scientific">Diploptera punctata</name>
    <name type="common">Pacific beetle cockroach</name>
    <dbReference type="NCBI Taxonomy" id="6984"/>
    <lineage>
        <taxon>Eukaryota</taxon>
        <taxon>Metazoa</taxon>
        <taxon>Ecdysozoa</taxon>
        <taxon>Arthropoda</taxon>
        <taxon>Hexapoda</taxon>
        <taxon>Insecta</taxon>
        <taxon>Pterygota</taxon>
        <taxon>Neoptera</taxon>
        <taxon>Polyneoptera</taxon>
        <taxon>Dictyoptera</taxon>
        <taxon>Blattodea</taxon>
        <taxon>Blaberoidea</taxon>
        <taxon>Blaberidae</taxon>
        <taxon>Diplopterinae</taxon>
        <taxon>Diploptera</taxon>
    </lineage>
</organism>
<dbReference type="Proteomes" id="UP001233999">
    <property type="component" value="Unassembled WGS sequence"/>
</dbReference>
<name>A0AAD7Z3N5_DIPPU</name>
<dbReference type="AlphaFoldDB" id="A0AAD7Z3N5"/>
<reference evidence="1" key="1">
    <citation type="journal article" date="2023" name="IScience">
        <title>Live-bearing cockroach genome reveals convergent evolutionary mechanisms linked to viviparity in insects and beyond.</title>
        <authorList>
            <person name="Fouks B."/>
            <person name="Harrison M.C."/>
            <person name="Mikhailova A.A."/>
            <person name="Marchal E."/>
            <person name="English S."/>
            <person name="Carruthers M."/>
            <person name="Jennings E.C."/>
            <person name="Chiamaka E.L."/>
            <person name="Frigard R.A."/>
            <person name="Pippel M."/>
            <person name="Attardo G.M."/>
            <person name="Benoit J.B."/>
            <person name="Bornberg-Bauer E."/>
            <person name="Tobe S.S."/>
        </authorList>
    </citation>
    <scope>NUCLEOTIDE SEQUENCE</scope>
    <source>
        <strain evidence="1">Stay&amp;Tobe</strain>
    </source>
</reference>
<gene>
    <name evidence="1" type="ORF">L9F63_009134</name>
</gene>
<reference evidence="1" key="2">
    <citation type="submission" date="2023-05" db="EMBL/GenBank/DDBJ databases">
        <authorList>
            <person name="Fouks B."/>
        </authorList>
    </citation>
    <scope>NUCLEOTIDE SEQUENCE</scope>
    <source>
        <strain evidence="1">Stay&amp;Tobe</strain>
        <tissue evidence="1">Testes</tissue>
    </source>
</reference>
<feature type="non-terminal residue" evidence="1">
    <location>
        <position position="1"/>
    </location>
</feature>
<evidence type="ECO:0000313" key="2">
    <source>
        <dbReference type="Proteomes" id="UP001233999"/>
    </source>
</evidence>
<keyword evidence="2" id="KW-1185">Reference proteome</keyword>
<accession>A0AAD7Z3N5</accession>
<sequence length="110" mass="12983">DMWMATTRALNSLVDSIKFLFSVYTENMIEVFKVAYKFNQLLSHEQISDCMLNCSPIATYSISIQWIRVISYSWIHYLHEINLFQGTVICKIKCLLLMFYLEKPPNKVTF</sequence>
<proteinExistence type="predicted"/>
<comment type="caution">
    <text evidence="1">The sequence shown here is derived from an EMBL/GenBank/DDBJ whole genome shotgun (WGS) entry which is preliminary data.</text>
</comment>
<evidence type="ECO:0000313" key="1">
    <source>
        <dbReference type="EMBL" id="KAJ9573474.1"/>
    </source>
</evidence>